<accession>A0ABN0BTB3</accession>
<organism evidence="1 2">
    <name type="scientific">Bacteroides fragilis 3_1_12</name>
    <dbReference type="NCBI Taxonomy" id="457424"/>
    <lineage>
        <taxon>Bacteria</taxon>
        <taxon>Pseudomonadati</taxon>
        <taxon>Bacteroidota</taxon>
        <taxon>Bacteroidia</taxon>
        <taxon>Bacteroidales</taxon>
        <taxon>Bacteroidaceae</taxon>
        <taxon>Bacteroides</taxon>
    </lineage>
</organism>
<dbReference type="EMBL" id="EQ973223">
    <property type="protein sequence ID" value="EFR56126.1"/>
    <property type="molecule type" value="Genomic_DNA"/>
</dbReference>
<evidence type="ECO:0000313" key="2">
    <source>
        <dbReference type="Proteomes" id="UP000005101"/>
    </source>
</evidence>
<reference evidence="1 2" key="1">
    <citation type="submission" date="2008-12" db="EMBL/GenBank/DDBJ databases">
        <title>Annotation of Bacteroides fragilis strain 3_1_12.</title>
        <authorList>
            <consortium name="The Broad Institute Genome Sequencing Platform"/>
            <person name="Ward D."/>
            <person name="Young S.K."/>
            <person name="Kodira C.D."/>
            <person name="Zeng Q."/>
            <person name="Koehrsen M."/>
            <person name="Alvarado L."/>
            <person name="Berlin A."/>
            <person name="Borenstein D."/>
            <person name="Chen Z."/>
            <person name="Engels R."/>
            <person name="Freedman E."/>
            <person name="Gellesch M."/>
            <person name="Goldberg J."/>
            <person name="Griggs A."/>
            <person name="Gujja S."/>
            <person name="Heiman D."/>
            <person name="Hepburn T."/>
            <person name="Howarth C."/>
            <person name="Jen D."/>
            <person name="Larson L."/>
            <person name="Lewis B."/>
            <person name="Mehta T."/>
            <person name="Park D."/>
            <person name="Pearson M."/>
            <person name="Roberts A."/>
            <person name="Saif S."/>
            <person name="Shea T."/>
            <person name="Shenoy N."/>
            <person name="Sisk P."/>
            <person name="Stolte C."/>
            <person name="Sykes S."/>
            <person name="Walk T."/>
            <person name="White J."/>
            <person name="Yandava C."/>
            <person name="Allen-Vercoe E."/>
            <person name="Strauss J."/>
            <person name="Ambrose C."/>
            <person name="Lander E."/>
            <person name="Nusbaum C."/>
            <person name="Galagan J."/>
            <person name="Birren B."/>
        </authorList>
    </citation>
    <scope>NUCLEOTIDE SEQUENCE [LARGE SCALE GENOMIC DNA]</scope>
    <source>
        <strain evidence="1 2">3_1_12</strain>
    </source>
</reference>
<keyword evidence="2" id="KW-1185">Reference proteome</keyword>
<sequence>MYVSETNITRQLGCRKVGFVATKPHLAYTKIDKNYKAPKL</sequence>
<protein>
    <submittedName>
        <fullName evidence="1">Uncharacterized protein</fullName>
    </submittedName>
</protein>
<proteinExistence type="predicted"/>
<gene>
    <name evidence="1" type="ORF">BFAG_04825</name>
</gene>
<name>A0ABN0BTB3_BACFG</name>
<evidence type="ECO:0000313" key="1">
    <source>
        <dbReference type="EMBL" id="EFR56126.1"/>
    </source>
</evidence>
<dbReference type="Proteomes" id="UP000005101">
    <property type="component" value="Unassembled WGS sequence"/>
</dbReference>